<dbReference type="InterPro" id="IPR011051">
    <property type="entry name" value="RmlC_Cupin_sf"/>
</dbReference>
<evidence type="ECO:0000256" key="3">
    <source>
        <dbReference type="ARBA" id="ARBA00012098"/>
    </source>
</evidence>
<evidence type="ECO:0000256" key="5">
    <source>
        <dbReference type="RuleBase" id="RU364069"/>
    </source>
</evidence>
<dbReference type="PANTHER" id="PTHR21047">
    <property type="entry name" value="DTDP-6-DEOXY-D-GLUCOSE-3,5 EPIMERASE"/>
    <property type="match status" value="1"/>
</dbReference>
<comment type="catalytic activity">
    <reaction evidence="1 5">
        <text>dTDP-4-dehydro-6-deoxy-alpha-D-glucose = dTDP-4-dehydro-beta-L-rhamnose</text>
        <dbReference type="Rhea" id="RHEA:16969"/>
        <dbReference type="ChEBI" id="CHEBI:57649"/>
        <dbReference type="ChEBI" id="CHEBI:62830"/>
        <dbReference type="EC" id="5.1.3.13"/>
    </reaction>
</comment>
<comment type="subunit">
    <text evidence="5">Homodimer.</text>
</comment>
<keyword evidence="5 6" id="KW-0413">Isomerase</keyword>
<dbReference type="Gene3D" id="2.60.120.10">
    <property type="entry name" value="Jelly Rolls"/>
    <property type="match status" value="1"/>
</dbReference>
<comment type="caution">
    <text evidence="6">The sequence shown here is derived from an EMBL/GenBank/DDBJ whole genome shotgun (WGS) entry which is preliminary data.</text>
</comment>
<dbReference type="NCBIfam" id="TIGR01221">
    <property type="entry name" value="rmlC"/>
    <property type="match status" value="1"/>
</dbReference>
<evidence type="ECO:0000256" key="4">
    <source>
        <dbReference type="ARBA" id="ARBA00019595"/>
    </source>
</evidence>
<accession>A0ABW0FVL9</accession>
<evidence type="ECO:0000256" key="2">
    <source>
        <dbReference type="ARBA" id="ARBA00001997"/>
    </source>
</evidence>
<dbReference type="GO" id="GO:0008830">
    <property type="term" value="F:dTDP-4-dehydrorhamnose 3,5-epimerase activity"/>
    <property type="evidence" value="ECO:0007669"/>
    <property type="project" value="UniProtKB-EC"/>
</dbReference>
<dbReference type="Proteomes" id="UP001596152">
    <property type="component" value="Unassembled WGS sequence"/>
</dbReference>
<dbReference type="PANTHER" id="PTHR21047:SF2">
    <property type="entry name" value="THYMIDINE DIPHOSPHO-4-KETO-RHAMNOSE 3,5-EPIMERASE"/>
    <property type="match status" value="1"/>
</dbReference>
<dbReference type="InterPro" id="IPR000888">
    <property type="entry name" value="RmlC-like"/>
</dbReference>
<protein>
    <recommendedName>
        <fullName evidence="4 5">dTDP-4-dehydrorhamnose 3,5-epimerase</fullName>
        <ecNumber evidence="3 5">5.1.3.13</ecNumber>
    </recommendedName>
    <alternativeName>
        <fullName evidence="5">Thymidine diphospho-4-keto-rhamnose 3,5-epimerase</fullName>
    </alternativeName>
</protein>
<proteinExistence type="inferred from homology"/>
<comment type="function">
    <text evidence="2 5">Catalyzes the epimerization of the C3' and C5'positions of dTDP-6-deoxy-D-xylo-4-hexulose, forming dTDP-6-deoxy-L-lyxo-4-hexulose.</text>
</comment>
<evidence type="ECO:0000313" key="7">
    <source>
        <dbReference type="Proteomes" id="UP001596152"/>
    </source>
</evidence>
<name>A0ABW0FVL9_9CAUL</name>
<dbReference type="SUPFAM" id="SSF51182">
    <property type="entry name" value="RmlC-like cupins"/>
    <property type="match status" value="1"/>
</dbReference>
<dbReference type="Pfam" id="PF00908">
    <property type="entry name" value="dTDP_sugar_isom"/>
    <property type="match status" value="1"/>
</dbReference>
<evidence type="ECO:0000256" key="1">
    <source>
        <dbReference type="ARBA" id="ARBA00001298"/>
    </source>
</evidence>
<comment type="similarity">
    <text evidence="5">Belongs to the dTDP-4-dehydrorhamnose 3,5-epimerase family.</text>
</comment>
<keyword evidence="7" id="KW-1185">Reference proteome</keyword>
<sequence length="193" mass="20703">MDASSGVMLLRPRRFGDERGWLMETWSAARAASQGIDVDFVQDNHSYSAAVGTVRGLHFQRPPHAQAKLVRCLRGAVMDYAVDVRAGSPTYGQWVSAELSAENGHQLFIPVGFAHGFVTLQPDTEIAYKCSDLYAPDCDGGLAWDDADIGIDWLLPASGPVLSDKDRALPGLAAFVSPFAYDGGPLQPLGAPV</sequence>
<evidence type="ECO:0000313" key="6">
    <source>
        <dbReference type="EMBL" id="MFC5345607.1"/>
    </source>
</evidence>
<dbReference type="CDD" id="cd00438">
    <property type="entry name" value="cupin_RmlC"/>
    <property type="match status" value="1"/>
</dbReference>
<reference evidence="7" key="1">
    <citation type="journal article" date="2019" name="Int. J. Syst. Evol. Microbiol.">
        <title>The Global Catalogue of Microorganisms (GCM) 10K type strain sequencing project: providing services to taxonomists for standard genome sequencing and annotation.</title>
        <authorList>
            <consortium name="The Broad Institute Genomics Platform"/>
            <consortium name="The Broad Institute Genome Sequencing Center for Infectious Disease"/>
            <person name="Wu L."/>
            <person name="Ma J."/>
        </authorList>
    </citation>
    <scope>NUCLEOTIDE SEQUENCE [LARGE SCALE GENOMIC DNA]</scope>
    <source>
        <strain evidence="7">JCM 12125</strain>
    </source>
</reference>
<gene>
    <name evidence="6" type="primary">rfbC</name>
    <name evidence="6" type="ORF">ACFPIE_16950</name>
</gene>
<organism evidence="6 7">
    <name type="scientific">Brevundimonas staleyi</name>
    <dbReference type="NCBI Taxonomy" id="74326"/>
    <lineage>
        <taxon>Bacteria</taxon>
        <taxon>Pseudomonadati</taxon>
        <taxon>Pseudomonadota</taxon>
        <taxon>Alphaproteobacteria</taxon>
        <taxon>Caulobacterales</taxon>
        <taxon>Caulobacteraceae</taxon>
        <taxon>Brevundimonas</taxon>
    </lineage>
</organism>
<comment type="pathway">
    <text evidence="5">Carbohydrate biosynthesis; dTDP-L-rhamnose biosynthesis.</text>
</comment>
<dbReference type="EC" id="5.1.3.13" evidence="3 5"/>
<dbReference type="EMBL" id="JBHSLF010000051">
    <property type="protein sequence ID" value="MFC5345607.1"/>
    <property type="molecule type" value="Genomic_DNA"/>
</dbReference>
<dbReference type="RefSeq" id="WP_374036629.1">
    <property type="nucleotide sequence ID" value="NZ_CP169082.1"/>
</dbReference>
<dbReference type="InterPro" id="IPR014710">
    <property type="entry name" value="RmlC-like_jellyroll"/>
</dbReference>